<dbReference type="InterPro" id="IPR004879">
    <property type="entry name" value="Ssp411-like_TRX"/>
</dbReference>
<dbReference type="SUPFAM" id="SSF52833">
    <property type="entry name" value="Thioredoxin-like"/>
    <property type="match status" value="1"/>
</dbReference>
<dbReference type="PIRSF" id="PIRSF006402">
    <property type="entry name" value="UCP006402_thioredoxin"/>
    <property type="match status" value="1"/>
</dbReference>
<evidence type="ECO:0000313" key="3">
    <source>
        <dbReference type="Proteomes" id="UP000503088"/>
    </source>
</evidence>
<dbReference type="InterPro" id="IPR024705">
    <property type="entry name" value="Ssp411"/>
</dbReference>
<protein>
    <submittedName>
        <fullName evidence="2">Thioredoxin domain-containing protein</fullName>
    </submittedName>
</protein>
<evidence type="ECO:0000259" key="1">
    <source>
        <dbReference type="Pfam" id="PF03190"/>
    </source>
</evidence>
<proteinExistence type="predicted"/>
<dbReference type="GO" id="GO:0005975">
    <property type="term" value="P:carbohydrate metabolic process"/>
    <property type="evidence" value="ECO:0007669"/>
    <property type="project" value="InterPro"/>
</dbReference>
<name>A0A7D4CQD8_9BACL</name>
<accession>A0A7D4CQD8</accession>
<dbReference type="Proteomes" id="UP000503088">
    <property type="component" value="Chromosome"/>
</dbReference>
<dbReference type="Pfam" id="PF03190">
    <property type="entry name" value="Thioredox_DsbH"/>
    <property type="match status" value="1"/>
</dbReference>
<dbReference type="KEGG" id="kpul:GXN76_04515"/>
<dbReference type="Gene3D" id="3.40.30.10">
    <property type="entry name" value="Glutaredoxin"/>
    <property type="match status" value="1"/>
</dbReference>
<keyword evidence="3" id="KW-1185">Reference proteome</keyword>
<dbReference type="SUPFAM" id="SSF48208">
    <property type="entry name" value="Six-hairpin glycosidases"/>
    <property type="match status" value="1"/>
</dbReference>
<dbReference type="Gene3D" id="1.50.10.10">
    <property type="match status" value="1"/>
</dbReference>
<reference evidence="2 3" key="1">
    <citation type="submission" date="2020-01" db="EMBL/GenBank/DDBJ databases">
        <authorList>
            <person name="Gulvik C.A."/>
            <person name="Batra D.G."/>
        </authorList>
    </citation>
    <scope>NUCLEOTIDE SEQUENCE [LARGE SCALE GENOMIC DNA]</scope>
    <source>
        <strain evidence="2 3">W9323</strain>
    </source>
</reference>
<dbReference type="AlphaFoldDB" id="A0A7D4CQD8"/>
<dbReference type="InterPro" id="IPR036249">
    <property type="entry name" value="Thioredoxin-like_sf"/>
</dbReference>
<dbReference type="PANTHER" id="PTHR42899:SF1">
    <property type="entry name" value="SPERMATOGENESIS-ASSOCIATED PROTEIN 20"/>
    <property type="match status" value="1"/>
</dbReference>
<feature type="domain" description="Spermatogenesis-associated protein 20-like TRX" evidence="1">
    <location>
        <begin position="5"/>
        <end position="166"/>
    </location>
</feature>
<evidence type="ECO:0000313" key="2">
    <source>
        <dbReference type="EMBL" id="QKG85898.1"/>
    </source>
</evidence>
<dbReference type="EMBL" id="CP048104">
    <property type="protein sequence ID" value="QKG85898.1"/>
    <property type="molecule type" value="Genomic_DNA"/>
</dbReference>
<organism evidence="2 3">
    <name type="scientific">Kroppenstedtia pulmonis</name>
    <dbReference type="NCBI Taxonomy" id="1380685"/>
    <lineage>
        <taxon>Bacteria</taxon>
        <taxon>Bacillati</taxon>
        <taxon>Bacillota</taxon>
        <taxon>Bacilli</taxon>
        <taxon>Bacillales</taxon>
        <taxon>Thermoactinomycetaceae</taxon>
        <taxon>Kroppenstedtia</taxon>
    </lineage>
</organism>
<dbReference type="PANTHER" id="PTHR42899">
    <property type="entry name" value="SPERMATOGENESIS-ASSOCIATED PROTEIN 20"/>
    <property type="match status" value="1"/>
</dbReference>
<dbReference type="InterPro" id="IPR012341">
    <property type="entry name" value="6hp_glycosidase-like_sf"/>
</dbReference>
<dbReference type="InterPro" id="IPR008928">
    <property type="entry name" value="6-hairpin_glycosidase_sf"/>
</dbReference>
<gene>
    <name evidence="2" type="ORF">GXN76_04515</name>
</gene>
<sequence>MSEPNHLIHEKSPYLLQHAYNPVDWYPWSEEAFEKAQREDKPIFLSIGYSTCHWCHVMERESFEDEEVAELLNDSFVSIKVDREERPDIDHIYMAVCQGLTGQGGWPLTVIMTPEKKPFFAGTYFPKHSMYGRNGLTEILNQVSQAWYKERDKVLNAGEKITEALQTQLKTTESGKWSDDMLDQAYQEFRSSFDSRYGGFGGAPKFPRPHDLMFLLRYWKQKNEPTALEMVEKTLNGMVQGGIWDHIGFGFARYAVDEKWLVPHFEKMLYDNALLAYTFVETYQATGKDLYAQVAQDIFTYVLRDMTHPEGGFYSAEDADSEGEEGKFYLWTPTEVEEVLGQEEGALFCECLDITPGGNFEGKSIPNRLYDTLEEVASRHELSSIELKERLESSRRRLFDAREKRIHPHKDDKVLTSWNGLMIAALARGARALGVAEYAQAAEKAVEFLFRRLQRKDGRLLARYREGESALLGYVDDYAFLVWGLLELYEATFRPRYLREAIRLSRDMLDLFGDKEAGGLFFYGTDGEQLLTRTKEVYDGATPSGNSVAALNLLRLARITGEPEWSREANRQLEAFAGSVSQTPMAFSFYLTAIHFVQGESQEIVIAGRRGEKEAQEMLRYVQSLFLPDAVVLFREEDRAEELRELVPYTAEQKMMEGKATAYVCRNYACQAPITMMETLQRNLT</sequence>
<dbReference type="CDD" id="cd02955">
    <property type="entry name" value="SSP411"/>
    <property type="match status" value="1"/>
</dbReference>